<sequence length="707" mass="77436">MTRCFKDLGSILLILVLFGCGGGSKSTAPVETKVNQAPIAQIDLDKSTFILASSVNISGEKSKDPEGDDLSYHWQIKNEAGDDYPLDNSNANAFTFTPEHFGSYTIMLKVSDAKKTSPTVSSIITVEPNAQSYPVAKTSDNMINKVGNTNWFNADKSLASSGQQLTYKWEIKSKPTQSLSEIGDSTAVRAYLIADKAGRYQISLTVTNIENQLSNTSTLILDIDDIVTNSSPVAIIESSQLDFAVNDLVKLSASESYDSDNDLLDYKWSIEKQPLTSTSFLSSSTSEFVDLTLDVEGEYHVKLVVSDKHLSNENIIIITASNQNIIPVANAGADRTAIINEIIELNASASSDSEGQTLEYEWSLISKPATSGYSTLSEPKLITQSKFIFEPDVIGEYLLSLRVFDGVDYSNSDQVHILVSENQRPVAKLGQDITVSNSDTLLIDAGDSYDPEGQPLTYSWEVTSAPDGFDGAILTANEYVSFASFKPSLSGSYTIQLTVNDGIQNSIPETMVIFMVPIEWRELTVTGLLIDKGGIPLSEIEIGGMSQKRVLSNDDGKFELLLRSQTSSPSEIPLLFKSTKVKAGFLVLPETEDEQLDLGTVTLPVMQSKNISVKACNEYTGENDIMINFHLSNSGYKDMRFIWPERSYFTVNSGEKEVFLPAEGEIMMRLSAQSKGSIYLDNGASYFTHNYQADDTQPDSLVITICN</sequence>
<gene>
    <name evidence="2" type="ORF">SAMN02745724_04782</name>
</gene>
<dbReference type="CDD" id="cd00146">
    <property type="entry name" value="PKD"/>
    <property type="match status" value="1"/>
</dbReference>
<proteinExistence type="predicted"/>
<dbReference type="GO" id="GO:0031410">
    <property type="term" value="C:cytoplasmic vesicle"/>
    <property type="evidence" value="ECO:0007669"/>
    <property type="project" value="TreeGrafter"/>
</dbReference>
<dbReference type="InterPro" id="IPR029865">
    <property type="entry name" value="KIAA0319-like"/>
</dbReference>
<dbReference type="RefSeq" id="WP_091990739.1">
    <property type="nucleotide sequence ID" value="NZ_FOLO01000066.1"/>
</dbReference>
<dbReference type="InterPro" id="IPR013783">
    <property type="entry name" value="Ig-like_fold"/>
</dbReference>
<protein>
    <submittedName>
        <fullName evidence="2">REJ domain-containing protein</fullName>
    </submittedName>
</protein>
<dbReference type="SUPFAM" id="SSF49299">
    <property type="entry name" value="PKD domain"/>
    <property type="match status" value="5"/>
</dbReference>
<feature type="domain" description="PKD/Chitinase" evidence="1">
    <location>
        <begin position="231"/>
        <end position="323"/>
    </location>
</feature>
<dbReference type="Proteomes" id="UP000198862">
    <property type="component" value="Unassembled WGS sequence"/>
</dbReference>
<evidence type="ECO:0000313" key="3">
    <source>
        <dbReference type="Proteomes" id="UP000198862"/>
    </source>
</evidence>
<dbReference type="PROSITE" id="PS51257">
    <property type="entry name" value="PROKAR_LIPOPROTEIN"/>
    <property type="match status" value="1"/>
</dbReference>
<name>A0A1I1T487_9GAMM</name>
<dbReference type="PANTHER" id="PTHR46182:SF2">
    <property type="entry name" value="FI19480P1"/>
    <property type="match status" value="1"/>
</dbReference>
<dbReference type="Gene3D" id="2.60.40.10">
    <property type="entry name" value="Immunoglobulins"/>
    <property type="match status" value="5"/>
</dbReference>
<dbReference type="OrthoDB" id="9806238at2"/>
<organism evidence="2 3">
    <name type="scientific">Pseudoalteromonas denitrificans DSM 6059</name>
    <dbReference type="NCBI Taxonomy" id="1123010"/>
    <lineage>
        <taxon>Bacteria</taxon>
        <taxon>Pseudomonadati</taxon>
        <taxon>Pseudomonadota</taxon>
        <taxon>Gammaproteobacteria</taxon>
        <taxon>Alteromonadales</taxon>
        <taxon>Pseudoalteromonadaceae</taxon>
        <taxon>Pseudoalteromonas</taxon>
    </lineage>
</organism>
<evidence type="ECO:0000259" key="1">
    <source>
        <dbReference type="SMART" id="SM00089"/>
    </source>
</evidence>
<dbReference type="GO" id="GO:0016020">
    <property type="term" value="C:membrane"/>
    <property type="evidence" value="ECO:0007669"/>
    <property type="project" value="TreeGrafter"/>
</dbReference>
<feature type="domain" description="PKD/Chitinase" evidence="1">
    <location>
        <begin position="430"/>
        <end position="517"/>
    </location>
</feature>
<reference evidence="2 3" key="1">
    <citation type="submission" date="2016-10" db="EMBL/GenBank/DDBJ databases">
        <authorList>
            <person name="de Groot N.N."/>
        </authorList>
    </citation>
    <scope>NUCLEOTIDE SEQUENCE [LARGE SCALE GENOMIC DNA]</scope>
    <source>
        <strain evidence="2 3">DSM 6059</strain>
    </source>
</reference>
<dbReference type="AlphaFoldDB" id="A0A1I1T487"/>
<dbReference type="InterPro" id="IPR000601">
    <property type="entry name" value="PKD_dom"/>
</dbReference>
<dbReference type="PANTHER" id="PTHR46182">
    <property type="entry name" value="FI19480P1"/>
    <property type="match status" value="1"/>
</dbReference>
<dbReference type="Pfam" id="PF22352">
    <property type="entry name" value="K319L-like_PKD"/>
    <property type="match status" value="1"/>
</dbReference>
<dbReference type="EMBL" id="FOLO01000066">
    <property type="protein sequence ID" value="SFD53515.1"/>
    <property type="molecule type" value="Genomic_DNA"/>
</dbReference>
<keyword evidence="3" id="KW-1185">Reference proteome</keyword>
<dbReference type="STRING" id="1123010.SAMN02745724_04782"/>
<dbReference type="Pfam" id="PF18911">
    <property type="entry name" value="PKD_4"/>
    <property type="match status" value="1"/>
</dbReference>
<dbReference type="SMART" id="SM00089">
    <property type="entry name" value="PKD"/>
    <property type="match status" value="5"/>
</dbReference>
<feature type="domain" description="PKD/Chitinase" evidence="1">
    <location>
        <begin position="133"/>
        <end position="226"/>
    </location>
</feature>
<feature type="domain" description="PKD/Chitinase" evidence="1">
    <location>
        <begin position="328"/>
        <end position="422"/>
    </location>
</feature>
<dbReference type="InterPro" id="IPR022409">
    <property type="entry name" value="PKD/Chitinase_dom"/>
</dbReference>
<feature type="domain" description="PKD/Chitinase" evidence="1">
    <location>
        <begin position="34"/>
        <end position="127"/>
    </location>
</feature>
<dbReference type="InterPro" id="IPR035986">
    <property type="entry name" value="PKD_dom_sf"/>
</dbReference>
<accession>A0A1I1T487</accession>
<evidence type="ECO:0000313" key="2">
    <source>
        <dbReference type="EMBL" id="SFD53515.1"/>
    </source>
</evidence>